<evidence type="ECO:0000256" key="1">
    <source>
        <dbReference type="ARBA" id="ARBA00004651"/>
    </source>
</evidence>
<evidence type="ECO:0000256" key="5">
    <source>
        <dbReference type="ARBA" id="ARBA00022989"/>
    </source>
</evidence>
<comment type="similarity">
    <text evidence="7">Belongs to the binding-protein-dependent transport system permease family.</text>
</comment>
<evidence type="ECO:0000313" key="9">
    <source>
        <dbReference type="EMBL" id="SEM75555.1"/>
    </source>
</evidence>
<feature type="domain" description="ABC transmembrane type-1" evidence="8">
    <location>
        <begin position="84"/>
        <end position="300"/>
    </location>
</feature>
<dbReference type="Gene3D" id="1.10.3720.10">
    <property type="entry name" value="MetI-like"/>
    <property type="match status" value="1"/>
</dbReference>
<dbReference type="SUPFAM" id="SSF161098">
    <property type="entry name" value="MetI-like"/>
    <property type="match status" value="1"/>
</dbReference>
<dbReference type="CDD" id="cd06261">
    <property type="entry name" value="TM_PBP2"/>
    <property type="match status" value="1"/>
</dbReference>
<feature type="transmembrane region" description="Helical" evidence="7">
    <location>
        <begin position="279"/>
        <end position="300"/>
    </location>
</feature>
<dbReference type="OrthoDB" id="2637002at2"/>
<feature type="transmembrane region" description="Helical" evidence="7">
    <location>
        <begin position="130"/>
        <end position="150"/>
    </location>
</feature>
<keyword evidence="6 7" id="KW-0472">Membrane</keyword>
<name>A0A1H8AXW7_9FIRM</name>
<keyword evidence="5 7" id="KW-1133">Transmembrane helix</keyword>
<keyword evidence="4 7" id="KW-0812">Transmembrane</keyword>
<keyword evidence="3" id="KW-1003">Cell membrane</keyword>
<feature type="transmembrane region" description="Helical" evidence="7">
    <location>
        <begin position="88"/>
        <end position="109"/>
    </location>
</feature>
<dbReference type="Pfam" id="PF00528">
    <property type="entry name" value="BPD_transp_1"/>
    <property type="match status" value="1"/>
</dbReference>
<keyword evidence="10" id="KW-1185">Reference proteome</keyword>
<dbReference type="InterPro" id="IPR000515">
    <property type="entry name" value="MetI-like"/>
</dbReference>
<dbReference type="PANTHER" id="PTHR43227">
    <property type="entry name" value="BLL4140 PROTEIN"/>
    <property type="match status" value="1"/>
</dbReference>
<dbReference type="GO" id="GO:0055085">
    <property type="term" value="P:transmembrane transport"/>
    <property type="evidence" value="ECO:0007669"/>
    <property type="project" value="InterPro"/>
</dbReference>
<dbReference type="EMBL" id="FOCG01000001">
    <property type="protein sequence ID" value="SEM75555.1"/>
    <property type="molecule type" value="Genomic_DNA"/>
</dbReference>
<protein>
    <submittedName>
        <fullName evidence="9">Carbohydrate ABC transporter membrane protein 1, CUT1 family</fullName>
    </submittedName>
</protein>
<sequence length="313" mass="35637">MNRQKTTATNLQHSIWKQMKNDWLLYAMLLPVLVWYLIFCYLPMGGVTLAFKNYRYDMGLWGSPWVGFEHFKTMFQDAEFWRAFKNTLIFSFGKLLFHFPVPIVVAILLNEIRHPRTKKFFQTVFTFPHFISWVVLSGILINMFASNGIVNQLFGVLGLPEVSPLVSLTSFRPFIWVSNIWKEFGWDSIIYMAALTGIDPQLYEAASIDGANRLQKMRHITWPGIRGTVCIMLILQIGGIMGGASFDQVFNLYSSPVYPVADIIDTYVFRQSFSVGTNFGYTTAIGLLKSLIGVIMITVANKVVTKAGEEGLY</sequence>
<evidence type="ECO:0000256" key="6">
    <source>
        <dbReference type="ARBA" id="ARBA00023136"/>
    </source>
</evidence>
<reference evidence="9 10" key="1">
    <citation type="submission" date="2016-10" db="EMBL/GenBank/DDBJ databases">
        <authorList>
            <person name="de Groot N.N."/>
        </authorList>
    </citation>
    <scope>NUCLEOTIDE SEQUENCE [LARGE SCALE GENOMIC DNA]</scope>
    <source>
        <strain evidence="9 10">CGMCC 1.5070</strain>
    </source>
</reference>
<dbReference type="InterPro" id="IPR035906">
    <property type="entry name" value="MetI-like_sf"/>
</dbReference>
<accession>A0A1H8AXW7</accession>
<dbReference type="PANTHER" id="PTHR43227:SF11">
    <property type="entry name" value="BLL4140 PROTEIN"/>
    <property type="match status" value="1"/>
</dbReference>
<dbReference type="GO" id="GO:0005886">
    <property type="term" value="C:plasma membrane"/>
    <property type="evidence" value="ECO:0007669"/>
    <property type="project" value="UniProtKB-SubCell"/>
</dbReference>
<evidence type="ECO:0000256" key="4">
    <source>
        <dbReference type="ARBA" id="ARBA00022692"/>
    </source>
</evidence>
<organism evidence="9 10">
    <name type="scientific">Hydrogenoanaerobacterium saccharovorans</name>
    <dbReference type="NCBI Taxonomy" id="474960"/>
    <lineage>
        <taxon>Bacteria</taxon>
        <taxon>Bacillati</taxon>
        <taxon>Bacillota</taxon>
        <taxon>Clostridia</taxon>
        <taxon>Eubacteriales</taxon>
        <taxon>Oscillospiraceae</taxon>
        <taxon>Hydrogenoanaerobacterium</taxon>
    </lineage>
</organism>
<comment type="subcellular location">
    <subcellularLocation>
        <location evidence="1 7">Cell membrane</location>
        <topology evidence="1 7">Multi-pass membrane protein</topology>
    </subcellularLocation>
</comment>
<dbReference type="STRING" id="474960.SAMN05216180_1606"/>
<dbReference type="RefSeq" id="WP_092754624.1">
    <property type="nucleotide sequence ID" value="NZ_FOCG01000001.1"/>
</dbReference>
<keyword evidence="2 7" id="KW-0813">Transport</keyword>
<dbReference type="Proteomes" id="UP000199158">
    <property type="component" value="Unassembled WGS sequence"/>
</dbReference>
<evidence type="ECO:0000256" key="3">
    <source>
        <dbReference type="ARBA" id="ARBA00022475"/>
    </source>
</evidence>
<evidence type="ECO:0000313" key="10">
    <source>
        <dbReference type="Proteomes" id="UP000199158"/>
    </source>
</evidence>
<evidence type="ECO:0000259" key="8">
    <source>
        <dbReference type="PROSITE" id="PS50928"/>
    </source>
</evidence>
<evidence type="ECO:0000256" key="7">
    <source>
        <dbReference type="RuleBase" id="RU363032"/>
    </source>
</evidence>
<proteinExistence type="inferred from homology"/>
<evidence type="ECO:0000256" key="2">
    <source>
        <dbReference type="ARBA" id="ARBA00022448"/>
    </source>
</evidence>
<dbReference type="AlphaFoldDB" id="A0A1H8AXW7"/>
<dbReference type="PROSITE" id="PS50928">
    <property type="entry name" value="ABC_TM1"/>
    <property type="match status" value="1"/>
</dbReference>
<gene>
    <name evidence="9" type="ORF">SAMN05216180_1606</name>
</gene>
<feature type="transmembrane region" description="Helical" evidence="7">
    <location>
        <begin position="225"/>
        <end position="246"/>
    </location>
</feature>
<feature type="transmembrane region" description="Helical" evidence="7">
    <location>
        <begin position="23"/>
        <end position="44"/>
    </location>
</feature>
<dbReference type="InterPro" id="IPR050809">
    <property type="entry name" value="UgpAE/MalFG_permease"/>
</dbReference>